<accession>A0A9X2LCC5</accession>
<name>A0A9X2LCC5_9ACTN</name>
<feature type="domain" description="Enoyl reductase (ER)" evidence="2">
    <location>
        <begin position="10"/>
        <end position="328"/>
    </location>
</feature>
<dbReference type="EMBL" id="JANIID010000001">
    <property type="protein sequence ID" value="MCQ8768446.1"/>
    <property type="molecule type" value="Genomic_DNA"/>
</dbReference>
<gene>
    <name evidence="3" type="ORF">NQU55_01435</name>
</gene>
<dbReference type="Gene3D" id="3.90.180.10">
    <property type="entry name" value="Medium-chain alcohol dehydrogenases, catalytic domain"/>
    <property type="match status" value="1"/>
</dbReference>
<dbReference type="SUPFAM" id="SSF50129">
    <property type="entry name" value="GroES-like"/>
    <property type="match status" value="1"/>
</dbReference>
<dbReference type="Pfam" id="PF08240">
    <property type="entry name" value="ADH_N"/>
    <property type="match status" value="1"/>
</dbReference>
<dbReference type="AlphaFoldDB" id="A0A9X2LCC5"/>
<dbReference type="GO" id="GO:0016491">
    <property type="term" value="F:oxidoreductase activity"/>
    <property type="evidence" value="ECO:0007669"/>
    <property type="project" value="InterPro"/>
</dbReference>
<proteinExistence type="predicted"/>
<dbReference type="SUPFAM" id="SSF51735">
    <property type="entry name" value="NAD(P)-binding Rossmann-fold domains"/>
    <property type="match status" value="1"/>
</dbReference>
<evidence type="ECO:0000313" key="4">
    <source>
        <dbReference type="Proteomes" id="UP001142374"/>
    </source>
</evidence>
<protein>
    <submittedName>
        <fullName evidence="3">Zinc-binding alcohol dehydrogenase family protein</fullName>
    </submittedName>
</protein>
<dbReference type="InterPro" id="IPR036291">
    <property type="entry name" value="NAD(P)-bd_dom_sf"/>
</dbReference>
<organism evidence="3 4">
    <name type="scientific">Streptomyces telluris</name>
    <dbReference type="NCBI Taxonomy" id="2720021"/>
    <lineage>
        <taxon>Bacteria</taxon>
        <taxon>Bacillati</taxon>
        <taxon>Actinomycetota</taxon>
        <taxon>Actinomycetes</taxon>
        <taxon>Kitasatosporales</taxon>
        <taxon>Streptomycetaceae</taxon>
        <taxon>Streptomyces</taxon>
    </lineage>
</organism>
<dbReference type="InterPro" id="IPR013154">
    <property type="entry name" value="ADH-like_N"/>
</dbReference>
<dbReference type="InterPro" id="IPR051603">
    <property type="entry name" value="Zinc-ADH_QOR/CCCR"/>
</dbReference>
<dbReference type="Pfam" id="PF00107">
    <property type="entry name" value="ADH_zinc_N"/>
    <property type="match status" value="1"/>
</dbReference>
<dbReference type="SMART" id="SM00829">
    <property type="entry name" value="PKS_ER"/>
    <property type="match status" value="1"/>
</dbReference>
<reference evidence="3" key="1">
    <citation type="submission" date="2022-06" db="EMBL/GenBank/DDBJ databases">
        <title>WGS of actinobacteria.</title>
        <authorList>
            <person name="Thawai C."/>
        </authorList>
    </citation>
    <scope>NUCLEOTIDE SEQUENCE</scope>
    <source>
        <strain evidence="3">AA8</strain>
    </source>
</reference>
<evidence type="ECO:0000259" key="2">
    <source>
        <dbReference type="SMART" id="SM00829"/>
    </source>
</evidence>
<dbReference type="RefSeq" id="WP_168096580.1">
    <property type="nucleotide sequence ID" value="NZ_JAATER010000714.1"/>
</dbReference>
<keyword evidence="1" id="KW-0521">NADP</keyword>
<dbReference type="InterPro" id="IPR013149">
    <property type="entry name" value="ADH-like_C"/>
</dbReference>
<dbReference type="Gene3D" id="3.40.50.720">
    <property type="entry name" value="NAD(P)-binding Rossmann-like Domain"/>
    <property type="match status" value="1"/>
</dbReference>
<keyword evidence="4" id="KW-1185">Reference proteome</keyword>
<dbReference type="PANTHER" id="PTHR44154:SF1">
    <property type="entry name" value="QUINONE OXIDOREDUCTASE"/>
    <property type="match status" value="1"/>
</dbReference>
<evidence type="ECO:0000256" key="1">
    <source>
        <dbReference type="ARBA" id="ARBA00022857"/>
    </source>
</evidence>
<dbReference type="InterPro" id="IPR011032">
    <property type="entry name" value="GroES-like_sf"/>
</dbReference>
<dbReference type="Proteomes" id="UP001142374">
    <property type="component" value="Unassembled WGS sequence"/>
</dbReference>
<dbReference type="InterPro" id="IPR020843">
    <property type="entry name" value="ER"/>
</dbReference>
<comment type="caution">
    <text evidence="3">The sequence shown here is derived from an EMBL/GenBank/DDBJ whole genome shotgun (WGS) entry which is preliminary data.</text>
</comment>
<sequence length="335" mass="34488">MRAIQYDSHGGYDELRLVDLPVPEPAPGQALVRITYGTVSPLDDTVRAGRMSPELHKPLPIVPGGAAVGVVADPGTSGLAAGARVSVSGQGRGLSVDGTWREYVAEHPAGLSPVPDGVTDRQMAALQAGAGHVTAYLALTELARFRPGSSVLAPGIGGAVGMGTAQVAAELGASLVISTAGSTAKAEQARAAGFAHVVDLSRESLREGVARLTGGKGVDVVVDGVAGPLLGDALACLSRGGDYVSVGYAGGTRGTVDVTDLIWRTARVHGYMFNMFAPATADAARRTVTGWLAEGRFDPVVAREFPLEEAARAQRHLIEDRPFGRVLLKVAGDGR</sequence>
<dbReference type="PANTHER" id="PTHR44154">
    <property type="entry name" value="QUINONE OXIDOREDUCTASE"/>
    <property type="match status" value="1"/>
</dbReference>
<evidence type="ECO:0000313" key="3">
    <source>
        <dbReference type="EMBL" id="MCQ8768446.1"/>
    </source>
</evidence>